<name>A0A2P5FIH9_TREOI</name>
<evidence type="ECO:0000313" key="2">
    <source>
        <dbReference type="Proteomes" id="UP000237000"/>
    </source>
</evidence>
<dbReference type="InParanoid" id="A0A2P5FIH9"/>
<keyword evidence="2" id="KW-1185">Reference proteome</keyword>
<accession>A0A2P5FIH9</accession>
<proteinExistence type="predicted"/>
<dbReference type="EMBL" id="JXTC01000030">
    <property type="protein sequence ID" value="PON97615.1"/>
    <property type="molecule type" value="Genomic_DNA"/>
</dbReference>
<sequence length="65" mass="6896">MPESDSAMGRAANSFLLNSGAFHSPTQTKSALRTLLDSHLLHGSQIQPVVNLGGQCQSLDLLFSV</sequence>
<reference evidence="2" key="1">
    <citation type="submission" date="2016-06" db="EMBL/GenBank/DDBJ databases">
        <title>Parallel loss of symbiosis genes in relatives of nitrogen-fixing non-legume Parasponia.</title>
        <authorList>
            <person name="Van Velzen R."/>
            <person name="Holmer R."/>
            <person name="Bu F."/>
            <person name="Rutten L."/>
            <person name="Van Zeijl A."/>
            <person name="Liu W."/>
            <person name="Santuari L."/>
            <person name="Cao Q."/>
            <person name="Sharma T."/>
            <person name="Shen D."/>
            <person name="Roswanjaya Y."/>
            <person name="Wardhani T."/>
            <person name="Kalhor M.S."/>
            <person name="Jansen J."/>
            <person name="Van den Hoogen J."/>
            <person name="Gungor B."/>
            <person name="Hartog M."/>
            <person name="Hontelez J."/>
            <person name="Verver J."/>
            <person name="Yang W.-C."/>
            <person name="Schijlen E."/>
            <person name="Repin R."/>
            <person name="Schilthuizen M."/>
            <person name="Schranz E."/>
            <person name="Heidstra R."/>
            <person name="Miyata K."/>
            <person name="Fedorova E."/>
            <person name="Kohlen W."/>
            <person name="Bisseling T."/>
            <person name="Smit S."/>
            <person name="Geurts R."/>
        </authorList>
    </citation>
    <scope>NUCLEOTIDE SEQUENCE [LARGE SCALE GENOMIC DNA]</scope>
    <source>
        <strain evidence="2">cv. RG33-2</strain>
    </source>
</reference>
<organism evidence="1 2">
    <name type="scientific">Trema orientale</name>
    <name type="common">Charcoal tree</name>
    <name type="synonym">Celtis orientalis</name>
    <dbReference type="NCBI Taxonomy" id="63057"/>
    <lineage>
        <taxon>Eukaryota</taxon>
        <taxon>Viridiplantae</taxon>
        <taxon>Streptophyta</taxon>
        <taxon>Embryophyta</taxon>
        <taxon>Tracheophyta</taxon>
        <taxon>Spermatophyta</taxon>
        <taxon>Magnoliopsida</taxon>
        <taxon>eudicotyledons</taxon>
        <taxon>Gunneridae</taxon>
        <taxon>Pentapetalae</taxon>
        <taxon>rosids</taxon>
        <taxon>fabids</taxon>
        <taxon>Rosales</taxon>
        <taxon>Cannabaceae</taxon>
        <taxon>Trema</taxon>
    </lineage>
</organism>
<protein>
    <submittedName>
        <fullName evidence="1">Uncharacterized protein</fullName>
    </submittedName>
</protein>
<dbReference type="AlphaFoldDB" id="A0A2P5FIH9"/>
<gene>
    <name evidence="1" type="ORF">TorRG33x02_065250</name>
</gene>
<comment type="caution">
    <text evidence="1">The sequence shown here is derived from an EMBL/GenBank/DDBJ whole genome shotgun (WGS) entry which is preliminary data.</text>
</comment>
<dbReference type="Proteomes" id="UP000237000">
    <property type="component" value="Unassembled WGS sequence"/>
</dbReference>
<evidence type="ECO:0000313" key="1">
    <source>
        <dbReference type="EMBL" id="PON97615.1"/>
    </source>
</evidence>